<dbReference type="Proteomes" id="UP001279734">
    <property type="component" value="Unassembled WGS sequence"/>
</dbReference>
<keyword evidence="3" id="KW-1185">Reference proteome</keyword>
<dbReference type="AlphaFoldDB" id="A0AAD3Y684"/>
<feature type="region of interest" description="Disordered" evidence="1">
    <location>
        <begin position="77"/>
        <end position="113"/>
    </location>
</feature>
<accession>A0AAD3Y684</accession>
<sequence length="281" mass="30592">MWLCGRFASANMEGQMLRWAWGRFGLAELDAEEGSPGSKYHHMLQLNAPDAPRKSARHQQQIPKECLASRSCAQHHYSTSSTPVVTSPSRIEEDANQRTNRAEGQPPHPRNTYGAAQNEAVMLCVVVCDQERRTVGKLQAGAAKTDDSCRCVPCSRYARDFGAALSEAAVNVGKNCAGSCVVRVAEGMSLRLWVGKLVVTYPRSSGPASFIRGLAEESEIPLHMALLLVLPESMWMSGSYSVTSPVWCLTEDPKLVAPDGISMALEELPLPASFVERCAVN</sequence>
<evidence type="ECO:0000256" key="1">
    <source>
        <dbReference type="SAM" id="MobiDB-lite"/>
    </source>
</evidence>
<evidence type="ECO:0000313" key="3">
    <source>
        <dbReference type="Proteomes" id="UP001279734"/>
    </source>
</evidence>
<protein>
    <submittedName>
        <fullName evidence="2">Uncharacterized protein</fullName>
    </submittedName>
</protein>
<comment type="caution">
    <text evidence="2">The sequence shown here is derived from an EMBL/GenBank/DDBJ whole genome shotgun (WGS) entry which is preliminary data.</text>
</comment>
<dbReference type="EMBL" id="BSYO01000035">
    <property type="protein sequence ID" value="GMH29040.1"/>
    <property type="molecule type" value="Genomic_DNA"/>
</dbReference>
<name>A0AAD3Y684_NEPGR</name>
<proteinExistence type="predicted"/>
<reference evidence="2" key="1">
    <citation type="submission" date="2023-05" db="EMBL/GenBank/DDBJ databases">
        <title>Nepenthes gracilis genome sequencing.</title>
        <authorList>
            <person name="Fukushima K."/>
        </authorList>
    </citation>
    <scope>NUCLEOTIDE SEQUENCE</scope>
    <source>
        <strain evidence="2">SING2019-196</strain>
    </source>
</reference>
<evidence type="ECO:0000313" key="2">
    <source>
        <dbReference type="EMBL" id="GMH29040.1"/>
    </source>
</evidence>
<feature type="compositionally biased region" description="Low complexity" evidence="1">
    <location>
        <begin position="78"/>
        <end position="89"/>
    </location>
</feature>
<gene>
    <name evidence="2" type="ORF">Nepgr_030883</name>
</gene>
<organism evidence="2 3">
    <name type="scientific">Nepenthes gracilis</name>
    <name type="common">Slender pitcher plant</name>
    <dbReference type="NCBI Taxonomy" id="150966"/>
    <lineage>
        <taxon>Eukaryota</taxon>
        <taxon>Viridiplantae</taxon>
        <taxon>Streptophyta</taxon>
        <taxon>Embryophyta</taxon>
        <taxon>Tracheophyta</taxon>
        <taxon>Spermatophyta</taxon>
        <taxon>Magnoliopsida</taxon>
        <taxon>eudicotyledons</taxon>
        <taxon>Gunneridae</taxon>
        <taxon>Pentapetalae</taxon>
        <taxon>Caryophyllales</taxon>
        <taxon>Nepenthaceae</taxon>
        <taxon>Nepenthes</taxon>
    </lineage>
</organism>